<feature type="binding site" evidence="13">
    <location>
        <begin position="20"/>
        <end position="25"/>
    </location>
    <ligand>
        <name>1D-myo-inositol 3-phosphate</name>
        <dbReference type="ChEBI" id="CHEBI:58401"/>
    </ligand>
</feature>
<feature type="binding site" evidence="13">
    <location>
        <position position="330"/>
    </location>
    <ligand>
        <name>Mg(2+)</name>
        <dbReference type="ChEBI" id="CHEBI:18420"/>
    </ligand>
</feature>
<dbReference type="STRING" id="1203190.GCA_000312345_00998"/>
<keyword evidence="9 12" id="KW-0324">Glycolysis</keyword>
<dbReference type="PANTHER" id="PTHR11931">
    <property type="entry name" value="PHOSPHOGLYCERATE MUTASE"/>
    <property type="match status" value="1"/>
</dbReference>
<evidence type="ECO:0000256" key="6">
    <source>
        <dbReference type="ARBA" id="ARBA00022679"/>
    </source>
</evidence>
<feature type="binding site" evidence="12 15">
    <location>
        <begin position="568"/>
        <end position="569"/>
    </location>
    <ligand>
        <name>substrate</name>
    </ligand>
</feature>
<dbReference type="HAMAP" id="MF_01695">
    <property type="entry name" value="MshA"/>
    <property type="match status" value="1"/>
</dbReference>
<dbReference type="NCBIfam" id="NF010713">
    <property type="entry name" value="PRK14115.1"/>
    <property type="match status" value="1"/>
</dbReference>
<dbReference type="Pfam" id="PF00300">
    <property type="entry name" value="His_Phos_1"/>
    <property type="match status" value="1"/>
</dbReference>
<evidence type="ECO:0000256" key="12">
    <source>
        <dbReference type="HAMAP-Rule" id="MF_01039"/>
    </source>
</evidence>
<feature type="binding site" evidence="13">
    <location>
        <position position="110"/>
    </location>
    <ligand>
        <name>1D-myo-inositol 3-phosphate</name>
        <dbReference type="ChEBI" id="CHEBI:58401"/>
    </ligand>
</feature>
<evidence type="ECO:0000256" key="13">
    <source>
        <dbReference type="HAMAP-Rule" id="MF_01695"/>
    </source>
</evidence>
<feature type="active site" description="Tele-phosphohistidine intermediate" evidence="12 14">
    <location>
        <position position="463"/>
    </location>
</feature>
<dbReference type="AlphaFoldDB" id="A0A1H1T8X9"/>
<evidence type="ECO:0000256" key="8">
    <source>
        <dbReference type="ARBA" id="ARBA00022842"/>
    </source>
</evidence>
<reference evidence="20 21" key="1">
    <citation type="submission" date="2016-10" db="EMBL/GenBank/DDBJ databases">
        <authorList>
            <person name="de Groot N.N."/>
        </authorList>
    </citation>
    <scope>NUCLEOTIDE SEQUENCE [LARGE SCALE GENOMIC DNA]</scope>
    <source>
        <strain evidence="20 21">DSM 45434</strain>
    </source>
</reference>
<dbReference type="InterPro" id="IPR028098">
    <property type="entry name" value="Glyco_trans_4-like_N"/>
</dbReference>
<feature type="binding site" evidence="13">
    <location>
        <position position="236"/>
    </location>
    <ligand>
        <name>UDP-N-acetyl-alpha-D-glucosamine</name>
        <dbReference type="ChEBI" id="CHEBI:57705"/>
    </ligand>
</feature>
<evidence type="ECO:0000256" key="2">
    <source>
        <dbReference type="ARBA" id="ARBA00006717"/>
    </source>
</evidence>
<dbReference type="InterPro" id="IPR001296">
    <property type="entry name" value="Glyco_trans_1"/>
</dbReference>
<dbReference type="Gene3D" id="3.40.50.2000">
    <property type="entry name" value="Glycogen Phosphorylase B"/>
    <property type="match status" value="2"/>
</dbReference>
<dbReference type="NCBIfam" id="TIGR01258">
    <property type="entry name" value="pgm_1"/>
    <property type="match status" value="1"/>
</dbReference>
<evidence type="ECO:0000256" key="9">
    <source>
        <dbReference type="ARBA" id="ARBA00023152"/>
    </source>
</evidence>
<dbReference type="FunFam" id="3.40.50.1240:FF:000003">
    <property type="entry name" value="2,3-bisphosphoglycerate-dependent phosphoglycerate mutase"/>
    <property type="match status" value="1"/>
</dbReference>
<dbReference type="Pfam" id="PF13579">
    <property type="entry name" value="Glyco_trans_4_4"/>
    <property type="match status" value="1"/>
</dbReference>
<feature type="binding site" evidence="13">
    <location>
        <position position="231"/>
    </location>
    <ligand>
        <name>UDP-N-acetyl-alpha-D-glucosamine</name>
        <dbReference type="ChEBI" id="CHEBI:57705"/>
    </ligand>
</feature>
<evidence type="ECO:0000259" key="19">
    <source>
        <dbReference type="Pfam" id="PF13579"/>
    </source>
</evidence>
<dbReference type="GO" id="GO:0006094">
    <property type="term" value="P:gluconeogenesis"/>
    <property type="evidence" value="ECO:0007669"/>
    <property type="project" value="UniProtKB-UniRule"/>
</dbReference>
<dbReference type="GO" id="GO:0010125">
    <property type="term" value="P:mycothiol biosynthetic process"/>
    <property type="evidence" value="ECO:0007669"/>
    <property type="project" value="UniProtKB-UniRule"/>
</dbReference>
<keyword evidence="21" id="KW-1185">Reference proteome</keyword>
<feature type="binding site" evidence="13">
    <location>
        <position position="304"/>
    </location>
    <ligand>
        <name>Mg(2+)</name>
        <dbReference type="ChEBI" id="CHEBI:18420"/>
    </ligand>
</feature>
<dbReference type="EC" id="2.4.1.250" evidence="13"/>
<feature type="binding site" evidence="13">
    <location>
        <position position="306"/>
    </location>
    <ligand>
        <name>Mg(2+)</name>
        <dbReference type="ChEBI" id="CHEBI:18420"/>
    </ligand>
</feature>
<comment type="pathway">
    <text evidence="12 17">Carbohydrate degradation; glycolysis; pyruvate from D-glyceraldehyde 3-phosphate: step 3/5.</text>
</comment>
<gene>
    <name evidence="13" type="primary">mshA</name>
    <name evidence="12" type="synonym">gpmA</name>
    <name evidence="20" type="ORF">SAMN04488539_1923</name>
</gene>
<keyword evidence="7 13" id="KW-0479">Metal-binding</keyword>
<dbReference type="GO" id="GO:0004619">
    <property type="term" value="F:phosphoglycerate mutase activity"/>
    <property type="evidence" value="ECO:0007669"/>
    <property type="project" value="UniProtKB-UniRule"/>
</dbReference>
<dbReference type="PROSITE" id="PS00175">
    <property type="entry name" value="PG_MUTASE"/>
    <property type="match status" value="1"/>
</dbReference>
<keyword evidence="4 12" id="KW-0312">Gluconeogenesis</keyword>
<evidence type="ECO:0000259" key="18">
    <source>
        <dbReference type="Pfam" id="PF00534"/>
    </source>
</evidence>
<dbReference type="InterPro" id="IPR005952">
    <property type="entry name" value="Phosphogly_mut1"/>
</dbReference>
<feature type="site" description="Transition state stabilizer" evidence="12 16">
    <location>
        <position position="634"/>
    </location>
</feature>
<dbReference type="Proteomes" id="UP000182237">
    <property type="component" value="Chromosome I"/>
</dbReference>
<feature type="domain" description="Glycosyltransferase subfamily 4-like N-terminal" evidence="19">
    <location>
        <begin position="22"/>
        <end position="196"/>
    </location>
</feature>
<dbReference type="InterPro" id="IPR013078">
    <property type="entry name" value="His_Pase_superF_clade-1"/>
</dbReference>
<feature type="binding site" evidence="12 15">
    <location>
        <position position="552"/>
    </location>
    <ligand>
        <name>substrate</name>
    </ligand>
</feature>
<comment type="function">
    <text evidence="12 17">Catalyzes the interconversion of 2-phosphoglycerate and 3-phosphoglycerate.</text>
</comment>
<sequence length="702" mass="76338">MRVAMISMHTSPLEQPGTGDAGGMNVYVLNVARELARQGVIVDVFTRASRPSQGEVVEVERNLRVVNVIAGPYEGLSKEELPTQLAAFAGGIVQFARTRELGYDLIHSHYWLSGQVGWLLADLARVPLVHTGHTWAAVKNAAGSPDTAAEGEARRICEQQLVDNAETLVVNTDNERRELASHYDVTSAVIRVVTPGADTALFTPGTNRNTEVARRDLGLPLHAKVIAFVGRLQEFKGPQVLIRAVGELRRREQELEVRVVLCGGASGSEASVARYRDLACKEGIGAQVRFLGPRPPEELVSVYQAADVVAVPSYNESFGLVAVEAQAAGTPVVAARVGGLPLAVADGRTGVLVGSHDPEEWAAVLGDILRDDPRRIAMGRNAVAHAAGFSWAAAAEKLEEVYRDTLNSFAPGAHERAAFGGSSARQVPGRQAAPAALSWHARRMAHQQSQLQSRHGTLILVRHGQSEWNKSNQFTGWVDVDLTEQGEQEAVNAGRLLVKEGVLPDVLFTSLLRRAIRTANITLNVADRHWIPVQRSWRLNERHYGKLQGLNKAEIREEFGEEQFMTWRRSYDTPPPEIDTDNEYAQTDDARYAFLPEVPRTECLKDVVERFLPYYVDVILPEVLEGKNVMVAAHGNSLRALVKYLDGISDEDIASLNIPTGMPLIYEFDAAGSVLNPGGTYLDPEAAAAGAAAVANQGAQQG</sequence>
<dbReference type="GO" id="GO:0102710">
    <property type="term" value="F:D-inositol-3-phosphate glycosyltransferase activity"/>
    <property type="evidence" value="ECO:0007669"/>
    <property type="project" value="UniProtKB-EC"/>
</dbReference>
<dbReference type="NCBIfam" id="TIGR03449">
    <property type="entry name" value="mycothiol_MshA"/>
    <property type="match status" value="1"/>
</dbReference>
<dbReference type="Pfam" id="PF00534">
    <property type="entry name" value="Glycos_transf_1"/>
    <property type="match status" value="1"/>
</dbReference>
<dbReference type="GO" id="GO:0000287">
    <property type="term" value="F:magnesium ion binding"/>
    <property type="evidence" value="ECO:0007669"/>
    <property type="project" value="UniProtKB-UniRule"/>
</dbReference>
<feature type="binding site" evidence="13">
    <location>
        <position position="324"/>
    </location>
    <ligand>
        <name>UDP-N-acetyl-alpha-D-glucosamine</name>
        <dbReference type="ChEBI" id="CHEBI:57705"/>
    </ligand>
</feature>
<protein>
    <recommendedName>
        <fullName evidence="12 13">Multifunctional fusion protein</fullName>
    </recommendedName>
    <domain>
        <recommendedName>
            <fullName evidence="12">2,3-bisphosphoglycerate-dependent phosphoglycerate mutase</fullName>
            <shortName evidence="12">BPG-dependent PGAM</shortName>
            <shortName evidence="12">PGAM</shortName>
            <shortName evidence="12">Phosphoglyceromutase</shortName>
            <shortName evidence="12">dPGM</shortName>
            <ecNumber evidence="12">5.4.2.11</ecNumber>
        </recommendedName>
    </domain>
    <domain>
        <recommendedName>
            <fullName evidence="13">D-inositol-3-phosphate glycosyltransferase</fullName>
            <ecNumber evidence="13">2.4.1.250</ecNumber>
        </recommendedName>
        <alternativeName>
            <fullName evidence="13">N-acetylglucosamine-inositol-phosphate N-acetylglucosaminyltransferase</fullName>
            <shortName evidence="13">GlcNAc-Ins-P N-acetylglucosaminyltransferase</shortName>
        </alternativeName>
    </domain>
</protein>
<feature type="binding site" evidence="13">
    <location>
        <position position="78"/>
    </location>
    <ligand>
        <name>1D-myo-inositol 3-phosphate</name>
        <dbReference type="ChEBI" id="CHEBI:58401"/>
    </ligand>
</feature>
<evidence type="ECO:0000256" key="7">
    <source>
        <dbReference type="ARBA" id="ARBA00022723"/>
    </source>
</evidence>
<feature type="domain" description="Glycosyl transferase family 1" evidence="18">
    <location>
        <begin position="211"/>
        <end position="382"/>
    </location>
</feature>
<dbReference type="Gene3D" id="3.40.50.1240">
    <property type="entry name" value="Phosphoglycerate mutase-like"/>
    <property type="match status" value="1"/>
</dbReference>
<dbReference type="UniPathway" id="UPA00109">
    <property type="reaction ID" value="UER00186"/>
</dbReference>
<feature type="binding site" evidence="13">
    <location>
        <position position="134"/>
    </location>
    <ligand>
        <name>1D-myo-inositol 3-phosphate</name>
        <dbReference type="ChEBI" id="CHEBI:58401"/>
    </ligand>
</feature>
<feature type="binding site" evidence="13">
    <location>
        <position position="154"/>
    </location>
    <ligand>
        <name>1D-myo-inositol 3-phosphate</name>
        <dbReference type="ChEBI" id="CHEBI:58401"/>
    </ligand>
</feature>
<feature type="binding site" evidence="12 15">
    <location>
        <position position="514"/>
    </location>
    <ligand>
        <name>substrate</name>
    </ligand>
</feature>
<dbReference type="GO" id="GO:0006096">
    <property type="term" value="P:glycolytic process"/>
    <property type="evidence" value="ECO:0007669"/>
    <property type="project" value="UniProtKB-UniRule"/>
</dbReference>
<feature type="binding site" evidence="13">
    <location>
        <position position="294"/>
    </location>
    <ligand>
        <name>UDP-N-acetyl-alpha-D-glucosamine</name>
        <dbReference type="ChEBI" id="CHEBI:57705"/>
    </ligand>
</feature>
<evidence type="ECO:0000313" key="21">
    <source>
        <dbReference type="Proteomes" id="UP000182237"/>
    </source>
</evidence>
<evidence type="ECO:0000256" key="16">
    <source>
        <dbReference type="PIRSR" id="PIRSR613078-3"/>
    </source>
</evidence>
<evidence type="ECO:0000256" key="11">
    <source>
        <dbReference type="ARBA" id="ARBA00048131"/>
    </source>
</evidence>
<feature type="binding site" evidence="12 15">
    <location>
        <begin position="541"/>
        <end position="544"/>
    </location>
    <ligand>
        <name>substrate</name>
    </ligand>
</feature>
<dbReference type="EMBL" id="LT629765">
    <property type="protein sequence ID" value="SDS56476.1"/>
    <property type="molecule type" value="Genomic_DNA"/>
</dbReference>
<feature type="binding site" evidence="13">
    <location>
        <begin position="15"/>
        <end position="16"/>
    </location>
    <ligand>
        <name>UDP-N-acetyl-alpha-D-glucosamine</name>
        <dbReference type="ChEBI" id="CHEBI:57705"/>
    </ligand>
</feature>
<feature type="binding site" evidence="12 15">
    <location>
        <begin position="475"/>
        <end position="476"/>
    </location>
    <ligand>
        <name>substrate</name>
    </ligand>
</feature>
<dbReference type="SUPFAM" id="SSF53756">
    <property type="entry name" value="UDP-Glycosyltransferase/glycogen phosphorylase"/>
    <property type="match status" value="1"/>
</dbReference>
<comment type="similarity">
    <text evidence="3 13">Belongs to the glycosyltransferase group 1 family. MshA subfamily.</text>
</comment>
<evidence type="ECO:0000256" key="15">
    <source>
        <dbReference type="PIRSR" id="PIRSR613078-2"/>
    </source>
</evidence>
<comment type="similarity">
    <text evidence="2 12">Belongs to the phosphoglycerate mutase family. BPG-dependent PGAM subfamily.</text>
</comment>
<dbReference type="CDD" id="cd07067">
    <property type="entry name" value="HP_PGM_like"/>
    <property type="match status" value="1"/>
</dbReference>
<feature type="active site" description="Proton donor/acceptor" evidence="12 14">
    <location>
        <position position="541"/>
    </location>
</feature>
<name>A0A1H1T8X9_9CORY</name>
<keyword evidence="10 12" id="KW-0413">Isomerase</keyword>
<comment type="subunit">
    <text evidence="13">Homodimer.</text>
</comment>
<keyword evidence="5 13" id="KW-0328">Glycosyltransferase</keyword>
<evidence type="ECO:0000256" key="17">
    <source>
        <dbReference type="RuleBase" id="RU004512"/>
    </source>
</evidence>
<dbReference type="eggNOG" id="COG0438">
    <property type="taxonomic scope" value="Bacteria"/>
</dbReference>
<dbReference type="NCBIfam" id="NF010718">
    <property type="entry name" value="PRK14120.1"/>
    <property type="match status" value="1"/>
</dbReference>
<evidence type="ECO:0000256" key="5">
    <source>
        <dbReference type="ARBA" id="ARBA00022676"/>
    </source>
</evidence>
<dbReference type="EC" id="5.4.2.11" evidence="12"/>
<feature type="binding site" evidence="13">
    <location>
        <position position="23"/>
    </location>
    <ligand>
        <name>UDP-N-acetyl-alpha-D-glucosamine</name>
        <dbReference type="ChEBI" id="CHEBI:57705"/>
    </ligand>
</feature>
<dbReference type="SMART" id="SM00855">
    <property type="entry name" value="PGAM"/>
    <property type="match status" value="1"/>
</dbReference>
<comment type="catalytic activity">
    <reaction evidence="11 13">
        <text>1D-myo-inositol 3-phosphate + UDP-N-acetyl-alpha-D-glucosamine = 1D-myo-inositol 2-acetamido-2-deoxy-alpha-D-glucopyranoside 3-phosphate + UDP + H(+)</text>
        <dbReference type="Rhea" id="RHEA:26188"/>
        <dbReference type="ChEBI" id="CHEBI:15378"/>
        <dbReference type="ChEBI" id="CHEBI:57705"/>
        <dbReference type="ChEBI" id="CHEBI:58223"/>
        <dbReference type="ChEBI" id="CHEBI:58401"/>
        <dbReference type="ChEBI" id="CHEBI:58892"/>
        <dbReference type="EC" id="2.4.1.250"/>
    </reaction>
</comment>
<dbReference type="HAMAP" id="MF_01039">
    <property type="entry name" value="PGAM_GpmA"/>
    <property type="match status" value="1"/>
</dbReference>
<keyword evidence="6 13" id="KW-0808">Transferase</keyword>
<comment type="function">
    <text evidence="13">Catalyzes the transfer of a N-acetyl-glucosamine moiety to 1D-myo-inositol 3-phosphate to produce 1D-myo-inositol 2-acetamido-2-deoxy-glucopyranoside 3-phosphate in the mycothiol biosynthesis pathway.</text>
</comment>
<dbReference type="GO" id="GO:0008375">
    <property type="term" value="F:acetylglucosaminyltransferase activity"/>
    <property type="evidence" value="ECO:0007669"/>
    <property type="project" value="UniProtKB-UniRule"/>
</dbReference>
<keyword evidence="8 13" id="KW-0460">Magnesium</keyword>
<dbReference type="InterPro" id="IPR029033">
    <property type="entry name" value="His_PPase_superfam"/>
</dbReference>
<dbReference type="InterPro" id="IPR001345">
    <property type="entry name" value="PG/BPGM_mutase_AS"/>
</dbReference>
<accession>A0A1H1T8X9</accession>
<evidence type="ECO:0000256" key="1">
    <source>
        <dbReference type="ARBA" id="ARBA00000380"/>
    </source>
</evidence>
<feature type="binding site" evidence="13">
    <location>
        <position position="9"/>
    </location>
    <ligand>
        <name>1D-myo-inositol 3-phosphate</name>
        <dbReference type="ChEBI" id="CHEBI:58401"/>
    </ligand>
</feature>
<evidence type="ECO:0000256" key="14">
    <source>
        <dbReference type="PIRSR" id="PIRSR613078-1"/>
    </source>
</evidence>
<evidence type="ECO:0000256" key="10">
    <source>
        <dbReference type="ARBA" id="ARBA00023235"/>
    </source>
</evidence>
<evidence type="ECO:0000256" key="4">
    <source>
        <dbReference type="ARBA" id="ARBA00022432"/>
    </source>
</evidence>
<dbReference type="SUPFAM" id="SSF53254">
    <property type="entry name" value="Phosphoglycerate mutase-like"/>
    <property type="match status" value="1"/>
</dbReference>
<comment type="catalytic activity">
    <reaction evidence="1 12 17">
        <text>(2R)-2-phosphoglycerate = (2R)-3-phosphoglycerate</text>
        <dbReference type="Rhea" id="RHEA:15901"/>
        <dbReference type="ChEBI" id="CHEBI:58272"/>
        <dbReference type="ChEBI" id="CHEBI:58289"/>
        <dbReference type="EC" id="5.4.2.11"/>
    </reaction>
</comment>
<feature type="binding site" evidence="12 15">
    <location>
        <begin position="462"/>
        <end position="469"/>
    </location>
    <ligand>
        <name>substrate</name>
    </ligand>
</feature>
<proteinExistence type="inferred from homology"/>
<evidence type="ECO:0000256" key="3">
    <source>
        <dbReference type="ARBA" id="ARBA00008449"/>
    </source>
</evidence>
<feature type="binding site" evidence="13">
    <location>
        <position position="303"/>
    </location>
    <ligand>
        <name>Mg(2+)</name>
        <dbReference type="ChEBI" id="CHEBI:18420"/>
    </ligand>
</feature>
<feature type="binding site" evidence="12 15">
    <location>
        <begin position="635"/>
        <end position="636"/>
    </location>
    <ligand>
        <name>substrate</name>
    </ligand>
</feature>
<organism evidence="20 21">
    <name type="scientific">Corynebacterium timonense</name>
    <dbReference type="NCBI Taxonomy" id="441500"/>
    <lineage>
        <taxon>Bacteria</taxon>
        <taxon>Bacillati</taxon>
        <taxon>Actinomycetota</taxon>
        <taxon>Actinomycetes</taxon>
        <taxon>Mycobacteriales</taxon>
        <taxon>Corynebacteriaceae</taxon>
        <taxon>Corynebacterium</taxon>
    </lineage>
</organism>
<feature type="binding site" evidence="13">
    <location>
        <position position="316"/>
    </location>
    <ligand>
        <name>UDP-N-acetyl-alpha-D-glucosamine</name>
        <dbReference type="ChEBI" id="CHEBI:57705"/>
    </ligand>
</feature>
<evidence type="ECO:0000313" key="20">
    <source>
        <dbReference type="EMBL" id="SDS56476.1"/>
    </source>
</evidence>
<dbReference type="InterPro" id="IPR017814">
    <property type="entry name" value="Mycothiol_biosynthesis_MshA"/>
</dbReference>